<accession>A0A9I9EJ04</accession>
<dbReference type="AlphaFoldDB" id="A0A9I9EJ04"/>
<proteinExistence type="predicted"/>
<evidence type="ECO:0008006" key="2">
    <source>
        <dbReference type="Google" id="ProtNLM"/>
    </source>
</evidence>
<organism evidence="1">
    <name type="scientific">Cucumis melo</name>
    <name type="common">Muskmelon</name>
    <dbReference type="NCBI Taxonomy" id="3656"/>
    <lineage>
        <taxon>Eukaryota</taxon>
        <taxon>Viridiplantae</taxon>
        <taxon>Streptophyta</taxon>
        <taxon>Embryophyta</taxon>
        <taxon>Tracheophyta</taxon>
        <taxon>Spermatophyta</taxon>
        <taxon>Magnoliopsida</taxon>
        <taxon>eudicotyledons</taxon>
        <taxon>Gunneridae</taxon>
        <taxon>Pentapetalae</taxon>
        <taxon>rosids</taxon>
        <taxon>fabids</taxon>
        <taxon>Cucurbitales</taxon>
        <taxon>Cucurbitaceae</taxon>
        <taxon>Benincaseae</taxon>
        <taxon>Cucumis</taxon>
    </lineage>
</organism>
<reference evidence="1" key="1">
    <citation type="submission" date="2023-03" db="UniProtKB">
        <authorList>
            <consortium name="EnsemblPlants"/>
        </authorList>
    </citation>
    <scope>IDENTIFICATION</scope>
</reference>
<sequence>SPFFSKNSHPRLHHLHVYCLSLLLSIYVDRHSMFSSSQMPEVLTNPSSPPFLFDKRHSPHPSEFFTLLLSPASSPVSVSEQLSPRTSVARTNPFSIFTHPPFSSPTHSFSSPIYLSSDIHNCGPHPSNVKCRSYLHRCSFSRATHVTVLVFLQMPSVLDKKSVLTVAMGKGLLDSKILCPLQVGTIECGYYVMRHMREIVSKDTNIITDAVCFSNAMSSDPSQSKSNSIDSILL</sequence>
<protein>
    <recommendedName>
        <fullName evidence="2">Ubiquitin-like protease family profile domain-containing protein</fullName>
    </recommendedName>
</protein>
<dbReference type="EnsemblPlants" id="MELO3C034478.2.1">
    <property type="protein sequence ID" value="MELO3C034478.2.1"/>
    <property type="gene ID" value="MELO3C034478.2"/>
</dbReference>
<name>A0A9I9EJ04_CUCME</name>
<dbReference type="Gramene" id="MELO3C034478.2.1">
    <property type="protein sequence ID" value="MELO3C034478.2.1"/>
    <property type="gene ID" value="MELO3C034478.2"/>
</dbReference>
<evidence type="ECO:0000313" key="1">
    <source>
        <dbReference type="EnsemblPlants" id="MELO3C034478.2.1"/>
    </source>
</evidence>